<comment type="caution">
    <text evidence="2">The sequence shown here is derived from an EMBL/GenBank/DDBJ whole genome shotgun (WGS) entry which is preliminary data.</text>
</comment>
<reference evidence="2 3" key="1">
    <citation type="submission" date="2019-03" db="EMBL/GenBank/DDBJ databases">
        <title>Genomic Encyclopedia of Type Strains, Phase IV (KMG-IV): sequencing the most valuable type-strain genomes for metagenomic binning, comparative biology and taxonomic classification.</title>
        <authorList>
            <person name="Goeker M."/>
        </authorList>
    </citation>
    <scope>NUCLEOTIDE SEQUENCE [LARGE SCALE GENOMIC DNA]</scope>
    <source>
        <strain evidence="2 3">DSM 11901</strain>
    </source>
</reference>
<feature type="region of interest" description="Disordered" evidence="1">
    <location>
        <begin position="312"/>
        <end position="340"/>
    </location>
</feature>
<evidence type="ECO:0000313" key="2">
    <source>
        <dbReference type="EMBL" id="TDP85656.1"/>
    </source>
</evidence>
<name>A0A4R6RJ43_9BURK</name>
<evidence type="ECO:0000313" key="3">
    <source>
        <dbReference type="Proteomes" id="UP000294593"/>
    </source>
</evidence>
<feature type="region of interest" description="Disordered" evidence="1">
    <location>
        <begin position="268"/>
        <end position="298"/>
    </location>
</feature>
<protein>
    <submittedName>
        <fullName evidence="2">Uncharacterized protein</fullName>
    </submittedName>
</protein>
<keyword evidence="3" id="KW-1185">Reference proteome</keyword>
<dbReference type="Proteomes" id="UP000294593">
    <property type="component" value="Unassembled WGS sequence"/>
</dbReference>
<dbReference type="EMBL" id="SNXW01000002">
    <property type="protein sequence ID" value="TDP85656.1"/>
    <property type="molecule type" value="Genomic_DNA"/>
</dbReference>
<organism evidence="2 3">
    <name type="scientific">Aquabacterium commune</name>
    <dbReference type="NCBI Taxonomy" id="70586"/>
    <lineage>
        <taxon>Bacteria</taxon>
        <taxon>Pseudomonadati</taxon>
        <taxon>Pseudomonadota</taxon>
        <taxon>Betaproteobacteria</taxon>
        <taxon>Burkholderiales</taxon>
        <taxon>Aquabacterium</taxon>
    </lineage>
</organism>
<proteinExistence type="predicted"/>
<sequence>MQRSCVRPRGCIDRLPGHPELMSQFQAPNNPSAALSQHLLRSRPIAVHRHVLAIAGSPAAGVLLSQLVYWTRRGIGVAEQQGWIHKTAEQWARETGMSWKVQQRARKALISRGLIEERTSGMPRRTEYRLNLNVFASRTSELIQIQLQDDFVSLDLFRTDDIVIKQLLGNAVSYHRVLAELTPHINDALLLSRLIHDQRQAGRWMVRSRSDWLRELCMSRDEWETARRHLRTLGVLVERQSNFPRRVNLLVDQAALVRALNKNAQGQFVKAQPMSRRPADKASGVPPRSASVAEKPVDPTVGGIGRFCTAGFPTSESPNPAYPNPTHPNPASKACPKPPAQIAQSRLYMERGGLQDPLQQDGLPPVVGVVDEGRGLEFGLEGVARAGPPPQNPPIPPSQAPAVGASPDHLVWPDFLNEEQRPGVWWHLSHVAARAQDVLDEVAWTHAKSVVRNPVGLVRHLVGLVAQGTFIAEGAPEIQRRRKAAADIAARMDHRASLDTTPEALTFASGETPQPVATEASLKARDLIREHLERVRRTRSPSGPGRSV</sequence>
<accession>A0A4R6RJ43</accession>
<evidence type="ECO:0000256" key="1">
    <source>
        <dbReference type="SAM" id="MobiDB-lite"/>
    </source>
</evidence>
<gene>
    <name evidence="2" type="ORF">EV672_1023</name>
</gene>
<dbReference type="AlphaFoldDB" id="A0A4R6RJ43"/>